<dbReference type="SUPFAM" id="SSF53756">
    <property type="entry name" value="UDP-Glycosyltransferase/glycogen phosphorylase"/>
    <property type="match status" value="1"/>
</dbReference>
<name>A0ABX0ZDI9_9ACTN</name>
<dbReference type="Gene3D" id="3.40.50.2000">
    <property type="entry name" value="Glycogen Phosphorylase B"/>
    <property type="match status" value="2"/>
</dbReference>
<keyword evidence="4" id="KW-1185">Reference proteome</keyword>
<dbReference type="Pfam" id="PF01075">
    <property type="entry name" value="Glyco_transf_9"/>
    <property type="match status" value="1"/>
</dbReference>
<organism evidence="3 4">
    <name type="scientific">Micromonospora thermarum</name>
    <dbReference type="NCBI Taxonomy" id="2720024"/>
    <lineage>
        <taxon>Bacteria</taxon>
        <taxon>Bacillati</taxon>
        <taxon>Actinomycetota</taxon>
        <taxon>Actinomycetes</taxon>
        <taxon>Micromonosporales</taxon>
        <taxon>Micromonosporaceae</taxon>
        <taxon>Micromonospora</taxon>
    </lineage>
</organism>
<dbReference type="CDD" id="cd03789">
    <property type="entry name" value="GT9_LPS_heptosyltransferase"/>
    <property type="match status" value="1"/>
</dbReference>
<reference evidence="3 4" key="1">
    <citation type="submission" date="2020-03" db="EMBL/GenBank/DDBJ databases">
        <title>WGS of actinomycetes isolated from Thailand.</title>
        <authorList>
            <person name="Thawai C."/>
        </authorList>
    </citation>
    <scope>NUCLEOTIDE SEQUENCE [LARGE SCALE GENOMIC DNA]</scope>
    <source>
        <strain evidence="3 4">HSS6-12</strain>
    </source>
</reference>
<keyword evidence="1" id="KW-0328">Glycosyltransferase</keyword>
<dbReference type="EMBL" id="JAATEO010000019">
    <property type="protein sequence ID" value="NJP33920.1"/>
    <property type="molecule type" value="Genomic_DNA"/>
</dbReference>
<comment type="caution">
    <text evidence="3">The sequence shown here is derived from an EMBL/GenBank/DDBJ whole genome shotgun (WGS) entry which is preliminary data.</text>
</comment>
<dbReference type="InterPro" id="IPR051199">
    <property type="entry name" value="LPS_LOS_Heptosyltrfase"/>
</dbReference>
<evidence type="ECO:0000256" key="1">
    <source>
        <dbReference type="ARBA" id="ARBA00022676"/>
    </source>
</evidence>
<dbReference type="InterPro" id="IPR002201">
    <property type="entry name" value="Glyco_trans_9"/>
</dbReference>
<evidence type="ECO:0000256" key="2">
    <source>
        <dbReference type="ARBA" id="ARBA00022679"/>
    </source>
</evidence>
<evidence type="ECO:0000313" key="4">
    <source>
        <dbReference type="Proteomes" id="UP000783871"/>
    </source>
</evidence>
<protein>
    <submittedName>
        <fullName evidence="3">Glycosyltransferase family 9 protein</fullName>
    </submittedName>
</protein>
<evidence type="ECO:0000313" key="3">
    <source>
        <dbReference type="EMBL" id="NJP33920.1"/>
    </source>
</evidence>
<gene>
    <name evidence="3" type="ORF">HCJ94_18510</name>
</gene>
<proteinExistence type="predicted"/>
<keyword evidence="2" id="KW-0808">Transferase</keyword>
<dbReference type="RefSeq" id="WP_168002277.1">
    <property type="nucleotide sequence ID" value="NZ_JAATEO010000019.1"/>
</dbReference>
<dbReference type="Proteomes" id="UP000783871">
    <property type="component" value="Unassembled WGS sequence"/>
</dbReference>
<dbReference type="PANTHER" id="PTHR30160:SF1">
    <property type="entry name" value="LIPOPOLYSACCHARIDE 1,2-N-ACETYLGLUCOSAMINETRANSFERASE-RELATED"/>
    <property type="match status" value="1"/>
</dbReference>
<sequence>MILVLRALGVGDLATAVPALRALRRAHPGRELALAAPAWLTPLVDLVRAVDRLVPADGLGRLDQSVGRPEVAVNLHGRGPQSHRMLTATRPGRLLAFANPDADHHDGPPWRPDDHEVDRWCRLLAWYGIPTDRTDLTLTRPPLGTLPAEVSVVHPGSKIPAKRWPAERFAAVARHLTAAGHRVVVTGNAAEAPLARRVAHLAGLPDDAILAGRTDLHHLATLVAHARLLVSGDTGIAHLATAYRTPSVLLFGPASPAQWGPPPDRAYHRVLWADGHGWPRWDGVGIHPTLAAVGVDDVLAAVDEVEQAVRTTGAVAA</sequence>
<dbReference type="PANTHER" id="PTHR30160">
    <property type="entry name" value="TETRAACYLDISACCHARIDE 4'-KINASE-RELATED"/>
    <property type="match status" value="1"/>
</dbReference>
<accession>A0ABX0ZDI9</accession>